<name>A0A9N9I6R0_9GLOM</name>
<evidence type="ECO:0000313" key="1">
    <source>
        <dbReference type="EMBL" id="CAG8724070.1"/>
    </source>
</evidence>
<comment type="caution">
    <text evidence="1">The sequence shown here is derived from an EMBL/GenBank/DDBJ whole genome shotgun (WGS) entry which is preliminary data.</text>
</comment>
<organism evidence="1 2">
    <name type="scientific">Cetraspora pellucida</name>
    <dbReference type="NCBI Taxonomy" id="1433469"/>
    <lineage>
        <taxon>Eukaryota</taxon>
        <taxon>Fungi</taxon>
        <taxon>Fungi incertae sedis</taxon>
        <taxon>Mucoromycota</taxon>
        <taxon>Glomeromycotina</taxon>
        <taxon>Glomeromycetes</taxon>
        <taxon>Diversisporales</taxon>
        <taxon>Gigasporaceae</taxon>
        <taxon>Cetraspora</taxon>
    </lineage>
</organism>
<reference evidence="1" key="1">
    <citation type="submission" date="2021-06" db="EMBL/GenBank/DDBJ databases">
        <authorList>
            <person name="Kallberg Y."/>
            <person name="Tangrot J."/>
            <person name="Rosling A."/>
        </authorList>
    </citation>
    <scope>NUCLEOTIDE SEQUENCE</scope>
    <source>
        <strain evidence="1">FL966</strain>
    </source>
</reference>
<dbReference type="EMBL" id="CAJVQA010013410">
    <property type="protein sequence ID" value="CAG8724070.1"/>
    <property type="molecule type" value="Genomic_DNA"/>
</dbReference>
<proteinExistence type="predicted"/>
<keyword evidence="2" id="KW-1185">Reference proteome</keyword>
<evidence type="ECO:0000313" key="2">
    <source>
        <dbReference type="Proteomes" id="UP000789759"/>
    </source>
</evidence>
<feature type="non-terminal residue" evidence="1">
    <location>
        <position position="220"/>
    </location>
</feature>
<dbReference type="Proteomes" id="UP000789759">
    <property type="component" value="Unassembled WGS sequence"/>
</dbReference>
<accession>A0A9N9I6R0</accession>
<sequence length="220" mass="25794">LTVGPIMNKSSLGYRAHYICSLCFQKQDGHLYERLHRNNLIMLCTELERHQNDTNDTLIDIRSEVSQVHLPSSLLIKTAIKMAKIDPNKLIEKYLKITSEKGNNYSKFKYASSVVHFLVQVHDDPQFQKLLETQNIFGNLIDQETIMQKIKAVQCERDYSLWSLVTKLISEFKVQDKYELFKDMPKINKKDFKKIFACYELGKLHLEAILKQDYIKQSDM</sequence>
<dbReference type="AlphaFoldDB" id="A0A9N9I6R0"/>
<gene>
    <name evidence="1" type="ORF">CPELLU_LOCUS13067</name>
</gene>
<protein>
    <submittedName>
        <fullName evidence="1">1483_t:CDS:1</fullName>
    </submittedName>
</protein>
<dbReference type="OrthoDB" id="2309907at2759"/>